<dbReference type="EMBL" id="CP051774">
    <property type="protein sequence ID" value="QJE94357.1"/>
    <property type="molecule type" value="Genomic_DNA"/>
</dbReference>
<dbReference type="KEGG" id="luo:HHL09_00670"/>
<dbReference type="Gene3D" id="3.40.33.10">
    <property type="entry name" value="CAP"/>
    <property type="match status" value="1"/>
</dbReference>
<dbReference type="Proteomes" id="UP000501812">
    <property type="component" value="Chromosome"/>
</dbReference>
<feature type="domain" description="SCP" evidence="2">
    <location>
        <begin position="52"/>
        <end position="137"/>
    </location>
</feature>
<accession>A0A858RC46</accession>
<reference evidence="3 4" key="1">
    <citation type="submission" date="2020-04" db="EMBL/GenBank/DDBJ databases">
        <title>Luteolibacter sp. G-1-1-1 isolated from soil.</title>
        <authorList>
            <person name="Dahal R.H."/>
        </authorList>
    </citation>
    <scope>NUCLEOTIDE SEQUENCE [LARGE SCALE GENOMIC DNA]</scope>
    <source>
        <strain evidence="3 4">G-1-1-1</strain>
    </source>
</reference>
<keyword evidence="1" id="KW-0732">Signal</keyword>
<feature type="signal peptide" evidence="1">
    <location>
        <begin position="1"/>
        <end position="25"/>
    </location>
</feature>
<dbReference type="InterPro" id="IPR014044">
    <property type="entry name" value="CAP_dom"/>
</dbReference>
<dbReference type="Pfam" id="PF00188">
    <property type="entry name" value="CAP"/>
    <property type="match status" value="1"/>
</dbReference>
<sequence length="252" mass="27375">MKTPCFKTCSLALLASASLIGVGGAQQSFTPNAKELELYRIVRDDPQQQRTQVILDPRLCLAARKHAQDTQARKFFDHRNPSGVWSNERVLNEGYPLPSNYAPNTNYVESMAGSTNDTPAQAMTLWKSDVPHSNHLLGKTDFYRGQVVLGIGQAPKSGLSYATYVFISAPLPVGENGTLTAAAAAKLVVKSDAVGNLILSGPQPKSIIEVNRSTSLGTWTFDRVVVLDATGKISLGPKPAAKEFYRFGYYQP</sequence>
<dbReference type="InterPro" id="IPR035940">
    <property type="entry name" value="CAP_sf"/>
</dbReference>
<protein>
    <submittedName>
        <fullName evidence="3">CAP domain-containing protein</fullName>
    </submittedName>
</protein>
<proteinExistence type="predicted"/>
<dbReference type="RefSeq" id="WP_169452578.1">
    <property type="nucleotide sequence ID" value="NZ_CP051774.1"/>
</dbReference>
<dbReference type="AlphaFoldDB" id="A0A858RC46"/>
<keyword evidence="4" id="KW-1185">Reference proteome</keyword>
<organism evidence="3 4">
    <name type="scientific">Luteolibacter luteus</name>
    <dbReference type="NCBI Taxonomy" id="2728835"/>
    <lineage>
        <taxon>Bacteria</taxon>
        <taxon>Pseudomonadati</taxon>
        <taxon>Verrucomicrobiota</taxon>
        <taxon>Verrucomicrobiia</taxon>
        <taxon>Verrucomicrobiales</taxon>
        <taxon>Verrucomicrobiaceae</taxon>
        <taxon>Luteolibacter</taxon>
    </lineage>
</organism>
<feature type="chain" id="PRO_5032453809" evidence="1">
    <location>
        <begin position="26"/>
        <end position="252"/>
    </location>
</feature>
<dbReference type="CDD" id="cd05379">
    <property type="entry name" value="CAP_bacterial"/>
    <property type="match status" value="1"/>
</dbReference>
<evidence type="ECO:0000313" key="4">
    <source>
        <dbReference type="Proteomes" id="UP000501812"/>
    </source>
</evidence>
<gene>
    <name evidence="3" type="ORF">HHL09_00670</name>
</gene>
<evidence type="ECO:0000256" key="1">
    <source>
        <dbReference type="SAM" id="SignalP"/>
    </source>
</evidence>
<name>A0A858RC46_9BACT</name>
<evidence type="ECO:0000313" key="3">
    <source>
        <dbReference type="EMBL" id="QJE94357.1"/>
    </source>
</evidence>
<evidence type="ECO:0000259" key="2">
    <source>
        <dbReference type="Pfam" id="PF00188"/>
    </source>
</evidence>